<feature type="transmembrane region" description="Helical" evidence="12">
    <location>
        <begin position="1020"/>
        <end position="1043"/>
    </location>
</feature>
<evidence type="ECO:0000256" key="6">
    <source>
        <dbReference type="ARBA" id="ARBA00022989"/>
    </source>
</evidence>
<evidence type="ECO:0000256" key="2">
    <source>
        <dbReference type="ARBA" id="ARBA00008338"/>
    </source>
</evidence>
<keyword evidence="14" id="KW-1185">Reference proteome</keyword>
<keyword evidence="8 12" id="KW-0472">Membrane</keyword>
<dbReference type="GO" id="GO:0005886">
    <property type="term" value="C:plasma membrane"/>
    <property type="evidence" value="ECO:0007669"/>
    <property type="project" value="UniProtKB-SubCell"/>
</dbReference>
<feature type="region of interest" description="Disordered" evidence="11">
    <location>
        <begin position="595"/>
        <end position="625"/>
    </location>
</feature>
<evidence type="ECO:0000256" key="7">
    <source>
        <dbReference type="ARBA" id="ARBA00023026"/>
    </source>
</evidence>
<evidence type="ECO:0000256" key="12">
    <source>
        <dbReference type="SAM" id="Phobius"/>
    </source>
</evidence>
<evidence type="ECO:0000256" key="1">
    <source>
        <dbReference type="ARBA" id="ARBA00004651"/>
    </source>
</evidence>
<feature type="transmembrane region" description="Helical" evidence="12">
    <location>
        <begin position="1071"/>
        <end position="1089"/>
    </location>
</feature>
<organism evidence="13 14">
    <name type="scientific">Desemzia incerta</name>
    <dbReference type="NCBI Taxonomy" id="82801"/>
    <lineage>
        <taxon>Bacteria</taxon>
        <taxon>Bacillati</taxon>
        <taxon>Bacillota</taxon>
        <taxon>Bacilli</taxon>
        <taxon>Lactobacillales</taxon>
        <taxon>Carnobacteriaceae</taxon>
        <taxon>Desemzia</taxon>
    </lineage>
</organism>
<accession>A0A1I5UIA5</accession>
<evidence type="ECO:0000313" key="13">
    <source>
        <dbReference type="EMBL" id="SFP95011.1"/>
    </source>
</evidence>
<keyword evidence="10" id="KW-0175">Coiled coil</keyword>
<feature type="transmembrane region" description="Helical" evidence="12">
    <location>
        <begin position="957"/>
        <end position="983"/>
    </location>
</feature>
<evidence type="ECO:0000256" key="4">
    <source>
        <dbReference type="ARBA" id="ARBA00022475"/>
    </source>
</evidence>
<evidence type="ECO:0000256" key="10">
    <source>
        <dbReference type="SAM" id="Coils"/>
    </source>
</evidence>
<keyword evidence="5 12" id="KW-0812">Transmembrane</keyword>
<dbReference type="Proteomes" id="UP000199136">
    <property type="component" value="Unassembled WGS sequence"/>
</dbReference>
<dbReference type="NCBIfam" id="TIGR03929">
    <property type="entry name" value="T7_esaA_Nterm"/>
    <property type="match status" value="1"/>
</dbReference>
<evidence type="ECO:0000256" key="5">
    <source>
        <dbReference type="ARBA" id="ARBA00022692"/>
    </source>
</evidence>
<feature type="coiled-coil region" evidence="10">
    <location>
        <begin position="327"/>
        <end position="354"/>
    </location>
</feature>
<feature type="transmembrane region" description="Helical" evidence="12">
    <location>
        <begin position="989"/>
        <end position="1008"/>
    </location>
</feature>
<evidence type="ECO:0000256" key="11">
    <source>
        <dbReference type="SAM" id="MobiDB-lite"/>
    </source>
</evidence>
<sequence length="1099" mass="122476">MKKKRRLWLKIGAAIIVFAGLLFVLSNQVLTAEQAGKEVKEAGTEKAVDVKSKMAIAIVNEDEGTVVKGADYTLGANYIKQIEKNEEYDWYVVSRGSAESGLNEGLYQLMLIIPNNFSAKVLDMNETNPEKVAIEYRVNANGNNELETEATRVGNEIVNGLNQQLVDVYVATILVNLSQAQNNVQEVVDGNNTNMGSYEDQVYGTALNFENAIPTIKDHTSVSLESNERLTDTLAENTAGFAEYSQSLLEYDSQLMEYISKLNNDIISYETFMENILSMDAALLNQETEDLFNSIQASNEVLLSQFQRPTGPVRTAAIGGDTYASEYARLESYMNEMNTKVAQQEELLNKQLETVNSFVEEQLTEVYGKESDISLRTFLQSHEERKDNKGETNSFLQKIAEKEGQHKKKVLQQIAKLPYLTADELPREQLMLDQNDNDIKQLIEFIEKQENQLKELLEKNDVIQNGEATALAEEVTKAYEDLVPFINKEVPKTFQFDIDNTDEKIQNDAEVKIIFPEGIAGTWSVNGEKITGTSFKLVDPEPQITISGTYSIEHLSEDQFTKERITVEVMPRQQNPETDQPEKDQEKVDSVLGDTFEGDMKDDESSIPPLETEKDSTESDTETEEKQAKIHYVFYEEVDYYSGVEYQDALNSYANIIGKVVQLYKDVFAQLGMTETGINPPVFDEYSKIVGNFLDRDVKDYLTEVITNTLTANITGYNQLAKQQIDVRSTMVDLTQQLPILAEKMTTIRTTAQNNAEQINSQLQLLSSWQEQIQTVTALGTDTGENQQLNSTTAGDIYTNLGQILQTSGNLKTDSESTVEIATSVKDVFQSFDEDVEVLELSSGKLTTDASSLMNQFQEQVRENNQFAGDFVDVLSNAHQNGVLNETVMDFIANPVEKEFKGSIKAAEKVNPFTWVLMIYGISLFAGYLVATNNVVFLKKDDFDESNAALKMKGYPLFIILGISIVLGLIEGMISGAVLGVPFENTLKWTGAVVLLSVVFSVINYGLIKLFKNMGLGISMFFLISYVFVTESIGTAANLTGFADVIRTVNPLMLGEKTMRALLQGQSSVEMILLLVVLAIIVSGILLVVGKKPAKQEVA</sequence>
<dbReference type="AlphaFoldDB" id="A0A1I5UIA5"/>
<name>A0A1I5UIA5_9LACT</name>
<protein>
    <recommendedName>
        <fullName evidence="3">Type VII secretion system accessory factor EsaA</fullName>
    </recommendedName>
</protein>
<dbReference type="InterPro" id="IPR023838">
    <property type="entry name" value="T7SS_EsaA"/>
</dbReference>
<feature type="transmembrane region" description="Helical" evidence="12">
    <location>
        <begin position="913"/>
        <end position="936"/>
    </location>
</feature>
<keyword evidence="6 12" id="KW-1133">Transmembrane helix</keyword>
<keyword evidence="4" id="KW-1003">Cell membrane</keyword>
<keyword evidence="7" id="KW-0843">Virulence</keyword>
<dbReference type="EMBL" id="FOXW01000001">
    <property type="protein sequence ID" value="SFP95011.1"/>
    <property type="molecule type" value="Genomic_DNA"/>
</dbReference>
<proteinExistence type="inferred from homology"/>
<dbReference type="OrthoDB" id="4974788at2"/>
<comment type="subcellular location">
    <subcellularLocation>
        <location evidence="1">Cell membrane</location>
        <topology evidence="1">Multi-pass membrane protein</topology>
    </subcellularLocation>
</comment>
<dbReference type="PANTHER" id="PTHR43077:SF10">
    <property type="entry name" value="TRANSPORT PERMEASE PROTEIN"/>
    <property type="match status" value="1"/>
</dbReference>
<evidence type="ECO:0000256" key="9">
    <source>
        <dbReference type="ARBA" id="ARBA00046722"/>
    </source>
</evidence>
<gene>
    <name evidence="13" type="ORF">SAMN04488506_0008</name>
</gene>
<comment type="subunit">
    <text evidence="9">Homodimer. Interacts with EssB.</text>
</comment>
<evidence type="ECO:0000256" key="8">
    <source>
        <dbReference type="ARBA" id="ARBA00023136"/>
    </source>
</evidence>
<dbReference type="RefSeq" id="WP_143084221.1">
    <property type="nucleotide sequence ID" value="NZ_FOXW01000001.1"/>
</dbReference>
<evidence type="ECO:0000256" key="3">
    <source>
        <dbReference type="ARBA" id="ARBA00020819"/>
    </source>
</evidence>
<reference evidence="13 14" key="1">
    <citation type="submission" date="2016-10" db="EMBL/GenBank/DDBJ databases">
        <authorList>
            <person name="de Groot N.N."/>
        </authorList>
    </citation>
    <scope>NUCLEOTIDE SEQUENCE [LARGE SCALE GENOMIC DNA]</scope>
    <source>
        <strain evidence="13 14">DSM 20581</strain>
    </source>
</reference>
<evidence type="ECO:0000313" key="14">
    <source>
        <dbReference type="Proteomes" id="UP000199136"/>
    </source>
</evidence>
<comment type="similarity">
    <text evidence="2">Belongs to the EsaA family.</text>
</comment>
<dbReference type="STRING" id="82801.SAMN04488506_0008"/>
<feature type="coiled-coil region" evidence="10">
    <location>
        <begin position="432"/>
        <end position="466"/>
    </location>
</feature>
<dbReference type="PANTHER" id="PTHR43077">
    <property type="entry name" value="TRANSPORT PERMEASE YVFS-RELATED"/>
    <property type="match status" value="1"/>
</dbReference>
<dbReference type="Gene3D" id="3.40.1710.10">
    <property type="entry name" value="abc type-2 transporter like domain"/>
    <property type="match status" value="1"/>
</dbReference>
<dbReference type="InterPro" id="IPR051328">
    <property type="entry name" value="T7SS_ABC-Transporter"/>
</dbReference>